<reference evidence="1" key="1">
    <citation type="submission" date="2015-10" db="EMBL/GenBank/DDBJ databases">
        <title>EvidentialGene: Evidence-directed Construction of Complete mRNA Transcriptomes without Genomes.</title>
        <authorList>
            <person name="Gilbert D.G."/>
        </authorList>
    </citation>
    <scope>NUCLEOTIDE SEQUENCE</scope>
</reference>
<accession>A0A0P5CRP3</accession>
<proteinExistence type="predicted"/>
<dbReference type="EMBL" id="GDIQ01020301">
    <property type="protein sequence ID" value="JAN74436.1"/>
    <property type="molecule type" value="Transcribed_RNA"/>
</dbReference>
<name>A0A0P5CRP3_9CRUS</name>
<dbReference type="AlphaFoldDB" id="A0A0P5CRP3"/>
<evidence type="ECO:0000313" key="1">
    <source>
        <dbReference type="EMBL" id="JAN74436.1"/>
    </source>
</evidence>
<organism evidence="1">
    <name type="scientific">Daphnia magna</name>
    <dbReference type="NCBI Taxonomy" id="35525"/>
    <lineage>
        <taxon>Eukaryota</taxon>
        <taxon>Metazoa</taxon>
        <taxon>Ecdysozoa</taxon>
        <taxon>Arthropoda</taxon>
        <taxon>Crustacea</taxon>
        <taxon>Branchiopoda</taxon>
        <taxon>Diplostraca</taxon>
        <taxon>Cladocera</taxon>
        <taxon>Anomopoda</taxon>
        <taxon>Daphniidae</taxon>
        <taxon>Daphnia</taxon>
    </lineage>
</organism>
<protein>
    <submittedName>
        <fullName evidence="1">Uncharacterized protein</fullName>
    </submittedName>
</protein>
<sequence>MELTRIGDSDDPVEGSNVTLICLIHTDGEINDKMRKGFPSPPEWYYRINDTGPMQIINKTNPPCFTDIRNSNEERIRNKVDAASPWLLRKSLGPFRLGLSRIFFKLSYFSDFFHQLGWKMEELEI</sequence>